<dbReference type="SMART" id="SM00353">
    <property type="entry name" value="HLH"/>
    <property type="match status" value="1"/>
</dbReference>
<dbReference type="InterPro" id="IPR036638">
    <property type="entry name" value="HLH_DNA-bd_sf"/>
</dbReference>
<comment type="similarity">
    <text evidence="2">Belongs to the bHLH protein family.</text>
</comment>
<evidence type="ECO:0000256" key="6">
    <source>
        <dbReference type="ARBA" id="ARBA00023015"/>
    </source>
</evidence>
<dbReference type="SUPFAM" id="SSF47459">
    <property type="entry name" value="HLH, helix-loop-helix DNA-binding domain"/>
    <property type="match status" value="1"/>
</dbReference>
<dbReference type="PANTHER" id="PTHR31973">
    <property type="entry name" value="POLYPROTEIN, PUTATIVE-RELATED"/>
    <property type="match status" value="1"/>
</dbReference>
<evidence type="ECO:0000256" key="4">
    <source>
        <dbReference type="ARBA" id="ARBA00022771"/>
    </source>
</evidence>
<evidence type="ECO:0000259" key="12">
    <source>
        <dbReference type="PROSITE" id="PS50966"/>
    </source>
</evidence>
<dbReference type="PROSITE" id="PS50966">
    <property type="entry name" value="ZF_SWIM"/>
    <property type="match status" value="1"/>
</dbReference>
<dbReference type="SMART" id="SM00575">
    <property type="entry name" value="ZnF_PMZ"/>
    <property type="match status" value="1"/>
</dbReference>
<evidence type="ECO:0000256" key="5">
    <source>
        <dbReference type="ARBA" id="ARBA00022833"/>
    </source>
</evidence>
<dbReference type="GO" id="GO:0046983">
    <property type="term" value="F:protein dimerization activity"/>
    <property type="evidence" value="ECO:0007669"/>
    <property type="project" value="InterPro"/>
</dbReference>
<keyword evidence="7" id="KW-0804">Transcription</keyword>
<evidence type="ECO:0000256" key="8">
    <source>
        <dbReference type="ARBA" id="ARBA00023242"/>
    </source>
</evidence>
<dbReference type="Gramene" id="OB04G32400.1">
    <property type="protein sequence ID" value="OB04G32400.1"/>
    <property type="gene ID" value="OB04G32400"/>
</dbReference>
<dbReference type="Gene3D" id="4.10.280.10">
    <property type="entry name" value="Helix-loop-helix DNA-binding domain"/>
    <property type="match status" value="1"/>
</dbReference>
<name>J3M1G5_ORYBR</name>
<feature type="compositionally biased region" description="Polar residues" evidence="10">
    <location>
        <begin position="500"/>
        <end position="521"/>
    </location>
</feature>
<keyword evidence="6" id="KW-0805">Transcription regulation</keyword>
<proteinExistence type="inferred from homology"/>
<reference evidence="13" key="2">
    <citation type="submission" date="2013-04" db="UniProtKB">
        <authorList>
            <consortium name="EnsemblPlants"/>
        </authorList>
    </citation>
    <scope>IDENTIFICATION</scope>
</reference>
<evidence type="ECO:0000313" key="14">
    <source>
        <dbReference type="Proteomes" id="UP000006038"/>
    </source>
</evidence>
<dbReference type="InterPro" id="IPR007527">
    <property type="entry name" value="Znf_SWIM"/>
</dbReference>
<dbReference type="InterPro" id="IPR047265">
    <property type="entry name" value="PIF1-like_bHLH"/>
</dbReference>
<evidence type="ECO:0000256" key="2">
    <source>
        <dbReference type="ARBA" id="ARBA00005510"/>
    </source>
</evidence>
<dbReference type="Proteomes" id="UP000006038">
    <property type="component" value="Chromosome 4"/>
</dbReference>
<evidence type="ECO:0000256" key="1">
    <source>
        <dbReference type="ARBA" id="ARBA00004123"/>
    </source>
</evidence>
<evidence type="ECO:0000256" key="3">
    <source>
        <dbReference type="ARBA" id="ARBA00022723"/>
    </source>
</evidence>
<dbReference type="CDD" id="cd11445">
    <property type="entry name" value="bHLH_AtPIF_like"/>
    <property type="match status" value="1"/>
</dbReference>
<dbReference type="EnsemblPlants" id="OB04G32400.1">
    <property type="protein sequence ID" value="OB04G32400.1"/>
    <property type="gene ID" value="OB04G32400"/>
</dbReference>
<feature type="compositionally biased region" description="Polar residues" evidence="10">
    <location>
        <begin position="322"/>
        <end position="332"/>
    </location>
</feature>
<evidence type="ECO:0008006" key="15">
    <source>
        <dbReference type="Google" id="ProtNLM"/>
    </source>
</evidence>
<dbReference type="AlphaFoldDB" id="J3M1G5"/>
<dbReference type="HOGENOM" id="CLU_523150_0_0_1"/>
<keyword evidence="8" id="KW-0539">Nucleus</keyword>
<comment type="subcellular location">
    <subcellularLocation>
        <location evidence="1">Nucleus</location>
    </subcellularLocation>
</comment>
<evidence type="ECO:0000256" key="9">
    <source>
        <dbReference type="PROSITE-ProRule" id="PRU00325"/>
    </source>
</evidence>
<organism evidence="13">
    <name type="scientific">Oryza brachyantha</name>
    <name type="common">malo sina</name>
    <dbReference type="NCBI Taxonomy" id="4533"/>
    <lineage>
        <taxon>Eukaryota</taxon>
        <taxon>Viridiplantae</taxon>
        <taxon>Streptophyta</taxon>
        <taxon>Embryophyta</taxon>
        <taxon>Tracheophyta</taxon>
        <taxon>Spermatophyta</taxon>
        <taxon>Magnoliopsida</taxon>
        <taxon>Liliopsida</taxon>
        <taxon>Poales</taxon>
        <taxon>Poaceae</taxon>
        <taxon>BOP clade</taxon>
        <taxon>Oryzoideae</taxon>
        <taxon>Oryzeae</taxon>
        <taxon>Oryzinae</taxon>
        <taxon>Oryza</taxon>
    </lineage>
</organism>
<reference evidence="13" key="1">
    <citation type="journal article" date="2013" name="Nat. Commun.">
        <title>Whole-genome sequencing of Oryza brachyantha reveals mechanisms underlying Oryza genome evolution.</title>
        <authorList>
            <person name="Chen J."/>
            <person name="Huang Q."/>
            <person name="Gao D."/>
            <person name="Wang J."/>
            <person name="Lang Y."/>
            <person name="Liu T."/>
            <person name="Li B."/>
            <person name="Bai Z."/>
            <person name="Luis Goicoechea J."/>
            <person name="Liang C."/>
            <person name="Chen C."/>
            <person name="Zhang W."/>
            <person name="Sun S."/>
            <person name="Liao Y."/>
            <person name="Zhang X."/>
            <person name="Yang L."/>
            <person name="Song C."/>
            <person name="Wang M."/>
            <person name="Shi J."/>
            <person name="Liu G."/>
            <person name="Liu J."/>
            <person name="Zhou H."/>
            <person name="Zhou W."/>
            <person name="Yu Q."/>
            <person name="An N."/>
            <person name="Chen Y."/>
            <person name="Cai Q."/>
            <person name="Wang B."/>
            <person name="Liu B."/>
            <person name="Min J."/>
            <person name="Huang Y."/>
            <person name="Wu H."/>
            <person name="Li Z."/>
            <person name="Zhang Y."/>
            <person name="Yin Y."/>
            <person name="Song W."/>
            <person name="Jiang J."/>
            <person name="Jackson S.A."/>
            <person name="Wing R.A."/>
            <person name="Wang J."/>
            <person name="Chen M."/>
        </authorList>
    </citation>
    <scope>NUCLEOTIDE SEQUENCE [LARGE SCALE GENOMIC DNA]</scope>
    <source>
        <strain evidence="13">cv. IRGC 101232</strain>
    </source>
</reference>
<evidence type="ECO:0000256" key="7">
    <source>
        <dbReference type="ARBA" id="ARBA00023163"/>
    </source>
</evidence>
<feature type="domain" description="SWIM-type" evidence="12">
    <location>
        <begin position="176"/>
        <end position="208"/>
    </location>
</feature>
<evidence type="ECO:0000313" key="13">
    <source>
        <dbReference type="EnsemblPlants" id="OB04G32400.1"/>
    </source>
</evidence>
<keyword evidence="4 9" id="KW-0863">Zinc-finger</keyword>
<feature type="region of interest" description="Disordered" evidence="10">
    <location>
        <begin position="492"/>
        <end position="521"/>
    </location>
</feature>
<accession>J3M1G5</accession>
<dbReference type="Pfam" id="PF00010">
    <property type="entry name" value="HLH"/>
    <property type="match status" value="1"/>
</dbReference>
<keyword evidence="5" id="KW-0862">Zinc</keyword>
<dbReference type="Pfam" id="PF04434">
    <property type="entry name" value="SWIM"/>
    <property type="match status" value="1"/>
</dbReference>
<dbReference type="PANTHER" id="PTHR31973:SF187">
    <property type="entry name" value="MUTATOR TRANSPOSASE MUDRA PROTEIN"/>
    <property type="match status" value="1"/>
</dbReference>
<feature type="region of interest" description="Disordered" evidence="10">
    <location>
        <begin position="314"/>
        <end position="348"/>
    </location>
</feature>
<keyword evidence="14" id="KW-1185">Reference proteome</keyword>
<dbReference type="PROSITE" id="PS50888">
    <property type="entry name" value="BHLH"/>
    <property type="match status" value="1"/>
</dbReference>
<dbReference type="InterPro" id="IPR006564">
    <property type="entry name" value="Znf_PMZ"/>
</dbReference>
<dbReference type="GO" id="GO:0005634">
    <property type="term" value="C:nucleus"/>
    <property type="evidence" value="ECO:0007669"/>
    <property type="project" value="UniProtKB-SubCell"/>
</dbReference>
<dbReference type="InterPro" id="IPR011598">
    <property type="entry name" value="bHLH_dom"/>
</dbReference>
<dbReference type="eggNOG" id="ENOG502QR4U">
    <property type="taxonomic scope" value="Eukaryota"/>
</dbReference>
<dbReference type="GO" id="GO:0008270">
    <property type="term" value="F:zinc ion binding"/>
    <property type="evidence" value="ECO:0007669"/>
    <property type="project" value="UniProtKB-KW"/>
</dbReference>
<feature type="domain" description="BHLH" evidence="11">
    <location>
        <begin position="353"/>
        <end position="402"/>
    </location>
</feature>
<evidence type="ECO:0000256" key="10">
    <source>
        <dbReference type="SAM" id="MobiDB-lite"/>
    </source>
</evidence>
<feature type="region of interest" description="Disordered" evidence="10">
    <location>
        <begin position="240"/>
        <end position="286"/>
    </location>
</feature>
<dbReference type="OMA" id="CEEAWKW"/>
<evidence type="ECO:0000259" key="11">
    <source>
        <dbReference type="PROSITE" id="PS50888"/>
    </source>
</evidence>
<sequence length="521" mass="59592">MNAIPIVFPNSEHRYCKRHLLQNMANKGWRSEMYKGFVDAAVYATTEWEYEKAMEDLKKLNLKAWEWLTVIGQEHFSRHAFSPKAKSDLVVNNLSEVFNKYILEARDKPIVTMAECIRRKVMVKLALKREGRAAVQWEITPIVAQKLEMEKNHARYCWCYQSNLTTWEVHCSDRSYAVDITARTCACHKWQLTGIPCKHAVCALYKAGHTPEDYVDDYFRKDAYMRTYTGVIYPVPDEHGWTKTNSPDIDPPKFEKHIGKPKKNRRRGPDEGPRVQGPARKTTVTCSNCRRNGHTYRTCGQPLKPDLQLRAATIKARKRGAASSSPQNSNEAPSIGMNGGARAVTGEGGDRVVDELRLHGVMARRRDRINEKLKALQELLPNCTKTDKVSMLDEAIDYLKSLQLQLQMLVMGKGMAPVVPPELQQYMHYITADPAQIPPLRPSEPRPFQITHSTPQRQSNVESDFLSQMQNLHPSEPPQNFLRPPKLQLYTPEQQRRGLASSSGHNSGWITERNSSYNFME</sequence>
<protein>
    <recommendedName>
        <fullName evidence="15">SWIM-type domain-containing protein</fullName>
    </recommendedName>
</protein>
<keyword evidence="3" id="KW-0479">Metal-binding</keyword>